<dbReference type="GO" id="GO:0006508">
    <property type="term" value="P:proteolysis"/>
    <property type="evidence" value="ECO:0007669"/>
    <property type="project" value="UniProtKB-KW"/>
</dbReference>
<evidence type="ECO:0000256" key="2">
    <source>
        <dbReference type="ARBA" id="ARBA00022723"/>
    </source>
</evidence>
<accession>A0A518GEX0</accession>
<evidence type="ECO:0000313" key="5">
    <source>
        <dbReference type="EMBL" id="QDV27098.1"/>
    </source>
</evidence>
<keyword evidence="6" id="KW-1185">Reference proteome</keyword>
<dbReference type="InterPro" id="IPR002933">
    <property type="entry name" value="Peptidase_M20"/>
</dbReference>
<proteinExistence type="predicted"/>
<dbReference type="Gene3D" id="3.40.630.10">
    <property type="entry name" value="Zn peptidases"/>
    <property type="match status" value="1"/>
</dbReference>
<dbReference type="PANTHER" id="PTHR43270:SF12">
    <property type="entry name" value="SUCCINYL-DIAMINOPIMELATE DESUCCINYLASE"/>
    <property type="match status" value="1"/>
</dbReference>
<dbReference type="PANTHER" id="PTHR43270">
    <property type="entry name" value="BETA-ALA-HIS DIPEPTIDASE"/>
    <property type="match status" value="1"/>
</dbReference>
<organism evidence="5 6">
    <name type="scientific">Aureliella helgolandensis</name>
    <dbReference type="NCBI Taxonomy" id="2527968"/>
    <lineage>
        <taxon>Bacteria</taxon>
        <taxon>Pseudomonadati</taxon>
        <taxon>Planctomycetota</taxon>
        <taxon>Planctomycetia</taxon>
        <taxon>Pirellulales</taxon>
        <taxon>Pirellulaceae</taxon>
        <taxon>Aureliella</taxon>
    </lineage>
</organism>
<name>A0A518GEX0_9BACT</name>
<reference evidence="5 6" key="1">
    <citation type="submission" date="2019-02" db="EMBL/GenBank/DDBJ databases">
        <title>Deep-cultivation of Planctomycetes and their phenomic and genomic characterization uncovers novel biology.</title>
        <authorList>
            <person name="Wiegand S."/>
            <person name="Jogler M."/>
            <person name="Boedeker C."/>
            <person name="Pinto D."/>
            <person name="Vollmers J."/>
            <person name="Rivas-Marin E."/>
            <person name="Kohn T."/>
            <person name="Peeters S.H."/>
            <person name="Heuer A."/>
            <person name="Rast P."/>
            <person name="Oberbeckmann S."/>
            <person name="Bunk B."/>
            <person name="Jeske O."/>
            <person name="Meyerdierks A."/>
            <person name="Storesund J.E."/>
            <person name="Kallscheuer N."/>
            <person name="Luecker S."/>
            <person name="Lage O.M."/>
            <person name="Pohl T."/>
            <person name="Merkel B.J."/>
            <person name="Hornburger P."/>
            <person name="Mueller R.-W."/>
            <person name="Bruemmer F."/>
            <person name="Labrenz M."/>
            <person name="Spormann A.M."/>
            <person name="Op den Camp H."/>
            <person name="Overmann J."/>
            <person name="Amann R."/>
            <person name="Jetten M.S.M."/>
            <person name="Mascher T."/>
            <person name="Medema M.H."/>
            <person name="Devos D.P."/>
            <person name="Kaster A.-K."/>
            <person name="Ovreas L."/>
            <person name="Rohde M."/>
            <person name="Galperin M.Y."/>
            <person name="Jogler C."/>
        </authorList>
    </citation>
    <scope>NUCLEOTIDE SEQUENCE [LARGE SCALE GENOMIC DNA]</scope>
    <source>
        <strain evidence="5 6">Q31a</strain>
    </source>
</reference>
<dbReference type="EMBL" id="CP036298">
    <property type="protein sequence ID" value="QDV27098.1"/>
    <property type="molecule type" value="Genomic_DNA"/>
</dbReference>
<dbReference type="GO" id="GO:0009014">
    <property type="term" value="F:succinyl-diaminopimelate desuccinylase activity"/>
    <property type="evidence" value="ECO:0007669"/>
    <property type="project" value="UniProtKB-EC"/>
</dbReference>
<dbReference type="EC" id="3.5.1.18" evidence="5"/>
<dbReference type="GO" id="GO:0046872">
    <property type="term" value="F:metal ion binding"/>
    <property type="evidence" value="ECO:0007669"/>
    <property type="project" value="UniProtKB-KW"/>
</dbReference>
<dbReference type="Pfam" id="PF01546">
    <property type="entry name" value="Peptidase_M20"/>
    <property type="match status" value="1"/>
</dbReference>
<dbReference type="NCBIfam" id="NF006579">
    <property type="entry name" value="PRK09104.1"/>
    <property type="match status" value="1"/>
</dbReference>
<dbReference type="NCBIfam" id="NF005914">
    <property type="entry name" value="PRK07907.1"/>
    <property type="match status" value="1"/>
</dbReference>
<dbReference type="InterPro" id="IPR051458">
    <property type="entry name" value="Cyt/Met_Dipeptidase"/>
</dbReference>
<dbReference type="GO" id="GO:0008233">
    <property type="term" value="F:peptidase activity"/>
    <property type="evidence" value="ECO:0007669"/>
    <property type="project" value="UniProtKB-KW"/>
</dbReference>
<dbReference type="Pfam" id="PF07687">
    <property type="entry name" value="M20_dimer"/>
    <property type="match status" value="1"/>
</dbReference>
<gene>
    <name evidence="5" type="primary">dapE_2</name>
    <name evidence="5" type="ORF">Q31a_54850</name>
</gene>
<dbReference type="NCBIfam" id="NF006053">
    <property type="entry name" value="PRK08201.1"/>
    <property type="match status" value="1"/>
</dbReference>
<dbReference type="KEGG" id="ahel:Q31a_54850"/>
<keyword evidence="1" id="KW-0645">Protease</keyword>
<dbReference type="RefSeq" id="WP_145083956.1">
    <property type="nucleotide sequence ID" value="NZ_CP036298.1"/>
</dbReference>
<keyword evidence="3 5" id="KW-0378">Hydrolase</keyword>
<protein>
    <submittedName>
        <fullName evidence="5">Succinyl-diaminopimelate desuccinylase</fullName>
        <ecNumber evidence="5">3.5.1.18</ecNumber>
    </submittedName>
</protein>
<dbReference type="OrthoDB" id="9761532at2"/>
<evidence type="ECO:0000313" key="6">
    <source>
        <dbReference type="Proteomes" id="UP000318017"/>
    </source>
</evidence>
<evidence type="ECO:0000256" key="3">
    <source>
        <dbReference type="ARBA" id="ARBA00022801"/>
    </source>
</evidence>
<dbReference type="AlphaFoldDB" id="A0A518GEX0"/>
<feature type="domain" description="Peptidase M20 dimerisation" evidence="4">
    <location>
        <begin position="197"/>
        <end position="356"/>
    </location>
</feature>
<dbReference type="SUPFAM" id="SSF53187">
    <property type="entry name" value="Zn-dependent exopeptidases"/>
    <property type="match status" value="1"/>
</dbReference>
<evidence type="ECO:0000259" key="4">
    <source>
        <dbReference type="Pfam" id="PF07687"/>
    </source>
</evidence>
<dbReference type="InterPro" id="IPR011650">
    <property type="entry name" value="Peptidase_M20_dimer"/>
</dbReference>
<dbReference type="Proteomes" id="UP000318017">
    <property type="component" value="Chromosome"/>
</dbReference>
<dbReference type="Gene3D" id="3.30.70.360">
    <property type="match status" value="1"/>
</dbReference>
<keyword evidence="2" id="KW-0479">Metal-binding</keyword>
<sequence>MTDLKAIDQHLQQTQPKHLEILKELLRIPSVSADPKYSDAVAAAARSVLETLQAAGLKTELIETAGPPLVYAETAPVPGKPVALVYGHYDVQPPEPLELWETPPFEPTERDGNLYARGATDDKGQVLTHVHSVAAWIASGQPLPMQVKFVIEGEEEVGSEQFADYLARPEAAEKLACDVVVISDSSQYAKGQPAITYGLRGIAYFELHFKGPKQDLHSGSFGGAVNNPAIALSKFLTKMIDEDGHIQLPGFYDAVQPLQPEERANWAGLNFSDEDFAKELGVDALLGETGYTTLERRWGRPSFDIHGLWSGYQGEGGKTIVPAQAAAKISFRLVPNQTPAEVAEQLAQFVAENTPPGIRIEVVDLHGGPGVVVNPQSPFIAAAQKAVTGAFGKPAVLIREGGSIPIVSSMVERLGADVLLLGWGLSDDGAHSPNEKFNIADYYLGIRASAHLWQHLATVAK</sequence>
<evidence type="ECO:0000256" key="1">
    <source>
        <dbReference type="ARBA" id="ARBA00022670"/>
    </source>
</evidence>